<evidence type="ECO:0000259" key="6">
    <source>
        <dbReference type="Pfam" id="PF04055"/>
    </source>
</evidence>
<dbReference type="SUPFAM" id="SSF102114">
    <property type="entry name" value="Radical SAM enzymes"/>
    <property type="match status" value="1"/>
</dbReference>
<sequence>MYPKYIELIKDKKRLNELIDLADRLWESCELCGRRCRIDRNKKTGPCLDSKDIKVASFAVHNGEEPPISGNKGAGNVFFSGCSLNCEFCQNYPISQLFVGNELSIDEFTEKLIKLQKKGVHNINLVTATHLTPLVFKGIIKAAELGLNIPIIYNSSGYDTLQNYSLLREFVDVFLPDVKYIDDGLAKKYSNIKDYNKINIDLIKAINKDNPENIYEDGMIKKGLVIRHLVLPFEIDNTYKVIDELINIDKDMTLSVMNQYFPAFNRAEKTAEKLDSICYNRILDYIVDNNMENVWIQEE</sequence>
<proteinExistence type="predicted"/>
<dbReference type="InterPro" id="IPR013785">
    <property type="entry name" value="Aldolase_TIM"/>
</dbReference>
<evidence type="ECO:0000313" key="8">
    <source>
        <dbReference type="Proteomes" id="UP000234857"/>
    </source>
</evidence>
<dbReference type="GO" id="GO:0051536">
    <property type="term" value="F:iron-sulfur cluster binding"/>
    <property type="evidence" value="ECO:0007669"/>
    <property type="project" value="UniProtKB-KW"/>
</dbReference>
<accession>A0A2N5ZE15</accession>
<dbReference type="InterPro" id="IPR058240">
    <property type="entry name" value="rSAM_sf"/>
</dbReference>
<dbReference type="AlphaFoldDB" id="A0A2N5ZE15"/>
<evidence type="ECO:0000256" key="4">
    <source>
        <dbReference type="ARBA" id="ARBA00023014"/>
    </source>
</evidence>
<reference evidence="7 8" key="1">
    <citation type="submission" date="2017-11" db="EMBL/GenBank/DDBJ databases">
        <title>Genome-resolved metagenomics identifies genetic mobility, metabolic interactions, and unexpected diversity in perchlorate-reducing communities.</title>
        <authorList>
            <person name="Barnum T.P."/>
            <person name="Figueroa I.A."/>
            <person name="Carlstrom C.I."/>
            <person name="Lucas L.N."/>
            <person name="Engelbrektson A.L."/>
            <person name="Coates J.D."/>
        </authorList>
    </citation>
    <scope>NUCLEOTIDE SEQUENCE [LARGE SCALE GENOMIC DNA]</scope>
    <source>
        <strain evidence="7">BM706</strain>
    </source>
</reference>
<dbReference type="PANTHER" id="PTHR43075">
    <property type="entry name" value="FORMATE LYASE ACTIVATING ENZYME, PUTATIVE (AFU_ORTHOLOGUE AFUA_2G15630)-RELATED"/>
    <property type="match status" value="1"/>
</dbReference>
<dbReference type="SFLD" id="SFLDS00029">
    <property type="entry name" value="Radical_SAM"/>
    <property type="match status" value="1"/>
</dbReference>
<feature type="binding site" evidence="5">
    <location>
        <position position="89"/>
    </location>
    <ligand>
        <name>[4Fe-4S] cluster</name>
        <dbReference type="ChEBI" id="CHEBI:49883"/>
        <note>4Fe-4S-S-AdoMet</note>
    </ligand>
</feature>
<evidence type="ECO:0000313" key="7">
    <source>
        <dbReference type="EMBL" id="PLX16901.1"/>
    </source>
</evidence>
<evidence type="ECO:0000256" key="5">
    <source>
        <dbReference type="PIRSR" id="PIRSR004869-50"/>
    </source>
</evidence>
<evidence type="ECO:0000256" key="2">
    <source>
        <dbReference type="ARBA" id="ARBA00022723"/>
    </source>
</evidence>
<dbReference type="SFLD" id="SFLDG01099">
    <property type="entry name" value="Uncharacterised_Radical_SAM_Su"/>
    <property type="match status" value="1"/>
</dbReference>
<dbReference type="PANTHER" id="PTHR43075:SF1">
    <property type="entry name" value="FORMATE LYASE ACTIVATING ENZYME, PUTATIVE (AFU_ORTHOLOGUE AFUA_2G15630)-RELATED"/>
    <property type="match status" value="1"/>
</dbReference>
<gene>
    <name evidence="7" type="ORF">C0601_08940</name>
</gene>
<feature type="binding site" evidence="5">
    <location>
        <position position="86"/>
    </location>
    <ligand>
        <name>[4Fe-4S] cluster</name>
        <dbReference type="ChEBI" id="CHEBI:49883"/>
        <note>4Fe-4S-S-AdoMet</note>
    </ligand>
</feature>
<dbReference type="Pfam" id="PF04055">
    <property type="entry name" value="Radical_SAM"/>
    <property type="match status" value="1"/>
</dbReference>
<dbReference type="InterPro" id="IPR040085">
    <property type="entry name" value="MJ0674-like"/>
</dbReference>
<dbReference type="Proteomes" id="UP000234857">
    <property type="component" value="Unassembled WGS sequence"/>
</dbReference>
<dbReference type="InterPro" id="IPR016431">
    <property type="entry name" value="Pyrv-formate_lyase-activ_prd"/>
</dbReference>
<comment type="cofactor">
    <cofactor evidence="5">
        <name>[4Fe-4S] cluster</name>
        <dbReference type="ChEBI" id="CHEBI:49883"/>
    </cofactor>
    <text evidence="5">Binds 1 [4Fe-4S] cluster. The cluster is coordinated with 3 cysteines and an exchangeable S-adenosyl-L-methionine.</text>
</comment>
<dbReference type="InterPro" id="IPR007197">
    <property type="entry name" value="rSAM"/>
</dbReference>
<dbReference type="EMBL" id="PKTG01000101">
    <property type="protein sequence ID" value="PLX16901.1"/>
    <property type="molecule type" value="Genomic_DNA"/>
</dbReference>
<dbReference type="PIRSF" id="PIRSF004869">
    <property type="entry name" value="PflX_prd"/>
    <property type="match status" value="1"/>
</dbReference>
<dbReference type="CDD" id="cd01335">
    <property type="entry name" value="Radical_SAM"/>
    <property type="match status" value="1"/>
</dbReference>
<evidence type="ECO:0000256" key="3">
    <source>
        <dbReference type="ARBA" id="ARBA00023004"/>
    </source>
</evidence>
<feature type="binding site" evidence="5">
    <location>
        <position position="82"/>
    </location>
    <ligand>
        <name>[4Fe-4S] cluster</name>
        <dbReference type="ChEBI" id="CHEBI:49883"/>
        <note>4Fe-4S-S-AdoMet</note>
    </ligand>
</feature>
<keyword evidence="4 5" id="KW-0411">Iron-sulfur</keyword>
<name>A0A2N5ZE15_MUIH1</name>
<keyword evidence="1 5" id="KW-0949">S-adenosyl-L-methionine</keyword>
<protein>
    <submittedName>
        <fullName evidence="7">Radical SAM protein</fullName>
    </submittedName>
</protein>
<dbReference type="GO" id="GO:0046872">
    <property type="term" value="F:metal ion binding"/>
    <property type="evidence" value="ECO:0007669"/>
    <property type="project" value="UniProtKB-KW"/>
</dbReference>
<evidence type="ECO:0000256" key="1">
    <source>
        <dbReference type="ARBA" id="ARBA00022691"/>
    </source>
</evidence>
<keyword evidence="3 5" id="KW-0408">Iron</keyword>
<dbReference type="GO" id="GO:0003824">
    <property type="term" value="F:catalytic activity"/>
    <property type="evidence" value="ECO:0007669"/>
    <property type="project" value="InterPro"/>
</dbReference>
<comment type="caution">
    <text evidence="7">The sequence shown here is derived from an EMBL/GenBank/DDBJ whole genome shotgun (WGS) entry which is preliminary data.</text>
</comment>
<keyword evidence="2 5" id="KW-0479">Metal-binding</keyword>
<organism evidence="7 8">
    <name type="scientific">Muiribacterium halophilum</name>
    <dbReference type="NCBI Taxonomy" id="2053465"/>
    <lineage>
        <taxon>Bacteria</taxon>
        <taxon>Candidatus Muiribacteriota</taxon>
        <taxon>Candidatus Muiribacteriia</taxon>
        <taxon>Candidatus Muiribacteriales</taxon>
        <taxon>Candidatus Muiribacteriaceae</taxon>
        <taxon>Candidatus Muiribacterium</taxon>
    </lineage>
</organism>
<dbReference type="Gene3D" id="3.20.20.70">
    <property type="entry name" value="Aldolase class I"/>
    <property type="match status" value="1"/>
</dbReference>
<feature type="domain" description="Radical SAM core" evidence="6">
    <location>
        <begin position="77"/>
        <end position="208"/>
    </location>
</feature>